<dbReference type="EMBL" id="PDKO01000011">
    <property type="protein sequence ID" value="RXJ61848.1"/>
    <property type="molecule type" value="Genomic_DNA"/>
</dbReference>
<dbReference type="RefSeq" id="WP_129082623.1">
    <property type="nucleotide sequence ID" value="NZ_CP041070.1"/>
</dbReference>
<dbReference type="Proteomes" id="UP000290191">
    <property type="component" value="Unassembled WGS sequence"/>
</dbReference>
<dbReference type="AlphaFoldDB" id="A0A4V1LPN8"/>
<proteinExistence type="predicted"/>
<gene>
    <name evidence="1" type="ORF">CRV06_11735</name>
</gene>
<reference evidence="1 2" key="1">
    <citation type="submission" date="2017-10" db="EMBL/GenBank/DDBJ databases">
        <title>Genomics of the genus Arcobacter.</title>
        <authorList>
            <person name="Perez-Cataluna A."/>
            <person name="Figueras M.J."/>
        </authorList>
    </citation>
    <scope>NUCLEOTIDE SEQUENCE [LARGE SCALE GENOMIC DNA]</scope>
    <source>
        <strain evidence="1 2">DSM 24636</strain>
    </source>
</reference>
<protein>
    <submittedName>
        <fullName evidence="1">Uncharacterized protein</fullName>
    </submittedName>
</protein>
<dbReference type="STRING" id="877500.GCA_000935065_00301"/>
<sequence>MDKSKIEKLKDLEAEFLEHYPKGFENEEIKAIVKKFKSEKLSEEVKKLFTKENFSQPEIVCSNFVKIISKSPLVSLFEKPKLRDAINSMGIYEKDMFSIALYDLLYENQKEAIESSVEILLEYKLAKWTIITLIPYYLNRNEEYFIKPTTTKNILKYFEVENLKYKPIPSYEFYKEYKKFLNSLKLKADKSLTVDNAGFTGFLRMSLKEEN</sequence>
<evidence type="ECO:0000313" key="2">
    <source>
        <dbReference type="Proteomes" id="UP000290191"/>
    </source>
</evidence>
<name>A0A4V1LPN8_9BACT</name>
<comment type="caution">
    <text evidence="1">The sequence shown here is derived from an EMBL/GenBank/DDBJ whole genome shotgun (WGS) entry which is preliminary data.</text>
</comment>
<keyword evidence="2" id="KW-1185">Reference proteome</keyword>
<evidence type="ECO:0000313" key="1">
    <source>
        <dbReference type="EMBL" id="RXJ61848.1"/>
    </source>
</evidence>
<accession>A0A4V1LPN8</accession>
<organism evidence="1 2">
    <name type="scientific">Halarcobacter anaerophilus</name>
    <dbReference type="NCBI Taxonomy" id="877500"/>
    <lineage>
        <taxon>Bacteria</taxon>
        <taxon>Pseudomonadati</taxon>
        <taxon>Campylobacterota</taxon>
        <taxon>Epsilonproteobacteria</taxon>
        <taxon>Campylobacterales</taxon>
        <taxon>Arcobacteraceae</taxon>
        <taxon>Halarcobacter</taxon>
    </lineage>
</organism>
<dbReference type="OrthoDB" id="5871096at2"/>